<feature type="region of interest" description="Disordered" evidence="6">
    <location>
        <begin position="432"/>
        <end position="459"/>
    </location>
</feature>
<feature type="domain" description="NEAT" evidence="9">
    <location>
        <begin position="43"/>
        <end position="162"/>
    </location>
</feature>
<feature type="compositionally biased region" description="Polar residues" evidence="6">
    <location>
        <begin position="376"/>
        <end position="394"/>
    </location>
</feature>
<keyword evidence="7" id="KW-0472">Membrane</keyword>
<evidence type="ECO:0000256" key="4">
    <source>
        <dbReference type="ARBA" id="ARBA00022729"/>
    </source>
</evidence>
<proteinExistence type="predicted"/>
<organism evidence="11 12">
    <name type="scientific">Staphylococcus condimenti</name>
    <dbReference type="NCBI Taxonomy" id="70255"/>
    <lineage>
        <taxon>Bacteria</taxon>
        <taxon>Bacillati</taxon>
        <taxon>Bacillota</taxon>
        <taxon>Bacilli</taxon>
        <taxon>Bacillales</taxon>
        <taxon>Staphylococcaceae</taxon>
        <taxon>Staphylococcus</taxon>
    </lineage>
</organism>
<dbReference type="EMBL" id="CP068073">
    <property type="protein sequence ID" value="QQS82396.1"/>
    <property type="molecule type" value="Genomic_DNA"/>
</dbReference>
<evidence type="ECO:0000256" key="1">
    <source>
        <dbReference type="ARBA" id="ARBA00004168"/>
    </source>
</evidence>
<name>A0A143PB82_9STAP</name>
<evidence type="ECO:0000259" key="9">
    <source>
        <dbReference type="PROSITE" id="PS50978"/>
    </source>
</evidence>
<dbReference type="AlphaFoldDB" id="A0A143PB82"/>
<dbReference type="Proteomes" id="UP000595942">
    <property type="component" value="Chromosome"/>
</dbReference>
<dbReference type="GeneID" id="93727737"/>
<feature type="region of interest" description="Disordered" evidence="6">
    <location>
        <begin position="154"/>
        <end position="209"/>
    </location>
</feature>
<feature type="region of interest" description="Disordered" evidence="6">
    <location>
        <begin position="322"/>
        <end position="399"/>
    </location>
</feature>
<evidence type="ECO:0000313" key="12">
    <source>
        <dbReference type="Proteomes" id="UP000293854"/>
    </source>
</evidence>
<feature type="signal peptide" evidence="8">
    <location>
        <begin position="1"/>
        <end position="24"/>
    </location>
</feature>
<dbReference type="Pfam" id="PF05031">
    <property type="entry name" value="NEAT"/>
    <property type="match status" value="2"/>
</dbReference>
<accession>A0A143PB82</accession>
<sequence>MKVSVKCMTVLLCSCMLYALPAEADTHINTPIQNTDVSQSISTTQETLQIPFKVHKDGMQETSVMDGYMDHPAQLILKNGKWHLQFKLQHPNWWKSFELFDNGRKLTTRVVNETAEEREVEVEIAQGTKQLTSKVHIVVPDIQYNNRYTTQIHLEKEVPPVPSKVEPVPQPKPNPHPKAQPKTQPEPEQKPIMPSPQKPQPDSKKESHVDKRNLVFKVLKNQTQQISVMDQYMVHPAKVTYQNQQAEVQMTLKNASWWKSFELFEGGRRIPIRIIKEDTQNDQRIIQFVMPKQTQMLTSKVHIVVPHLNYDNHYTTQIVFGNTGQAPEKPTSQTADSHQEHNNNQAPSQVADDKTTSVVSPEVQSADINTEEKSIRTQTTENQADSGATPSSHIIPNAGVDNAAPFITQQASTPQPIQLEQVKADNQLEVPPLPEIMPKFNRDADKKTPTKIVKTETGSDGNSEQLNKIYLGIIIALASALLIISVLYSRKDGKQSK</sequence>
<dbReference type="RefSeq" id="WP_047132284.1">
    <property type="nucleotide sequence ID" value="NZ_CP015114.1"/>
</dbReference>
<keyword evidence="5" id="KW-0572">Peptidoglycan-anchor</keyword>
<keyword evidence="7" id="KW-1133">Transmembrane helix</keyword>
<reference evidence="10 13" key="2">
    <citation type="submission" date="2021-01" db="EMBL/GenBank/DDBJ databases">
        <title>FDA dAtabase for Regulatory Grade micrObial Sequences (FDA-ARGOS): Supporting development and validation of Infectious Disease Dx tests.</title>
        <authorList>
            <person name="Sproer C."/>
            <person name="Gronow S."/>
            <person name="Severitt S."/>
            <person name="Schroder I."/>
            <person name="Tallon L."/>
            <person name="Sadzewicz L."/>
            <person name="Zhao X."/>
            <person name="Boylan J."/>
            <person name="Ott S."/>
            <person name="Bowen H."/>
            <person name="Vavikolanu K."/>
            <person name="Mehta A."/>
            <person name="Aluvathingal J."/>
            <person name="Nadendla S."/>
            <person name="Lowell S."/>
            <person name="Myers T."/>
            <person name="Yan Y."/>
            <person name="Sichtig H."/>
        </authorList>
    </citation>
    <scope>NUCLEOTIDE SEQUENCE [LARGE SCALE GENOMIC DNA]</scope>
    <source>
        <strain evidence="10 13">FDAARGOS_1148</strain>
    </source>
</reference>
<dbReference type="PROSITE" id="PS50978">
    <property type="entry name" value="NEAT"/>
    <property type="match status" value="2"/>
</dbReference>
<keyword evidence="7" id="KW-0812">Transmembrane</keyword>
<evidence type="ECO:0000256" key="7">
    <source>
        <dbReference type="SAM" id="Phobius"/>
    </source>
</evidence>
<dbReference type="Proteomes" id="UP000293854">
    <property type="component" value="Unassembled WGS sequence"/>
</dbReference>
<dbReference type="SMART" id="SM00725">
    <property type="entry name" value="NEAT"/>
    <property type="match status" value="2"/>
</dbReference>
<keyword evidence="13" id="KW-1185">Reference proteome</keyword>
<protein>
    <submittedName>
        <fullName evidence="10">NEAT domain-containing protein</fullName>
    </submittedName>
</protein>
<evidence type="ECO:0000256" key="2">
    <source>
        <dbReference type="ARBA" id="ARBA00022512"/>
    </source>
</evidence>
<feature type="compositionally biased region" description="Polar residues" evidence="6">
    <location>
        <begin position="356"/>
        <end position="368"/>
    </location>
</feature>
<feature type="compositionally biased region" description="Pro residues" evidence="6">
    <location>
        <begin position="168"/>
        <end position="178"/>
    </location>
</feature>
<feature type="chain" id="PRO_5044548775" evidence="8">
    <location>
        <begin position="25"/>
        <end position="497"/>
    </location>
</feature>
<feature type="compositionally biased region" description="Polar residues" evidence="6">
    <location>
        <begin position="322"/>
        <end position="348"/>
    </location>
</feature>
<dbReference type="OrthoDB" id="2414681at2"/>
<dbReference type="InterPro" id="IPR006635">
    <property type="entry name" value="NEAT_dom"/>
</dbReference>
<dbReference type="CDD" id="cd06920">
    <property type="entry name" value="NEAT"/>
    <property type="match status" value="2"/>
</dbReference>
<evidence type="ECO:0000256" key="8">
    <source>
        <dbReference type="SAM" id="SignalP"/>
    </source>
</evidence>
<reference evidence="11 12" key="1">
    <citation type="submission" date="2018-11" db="EMBL/GenBank/DDBJ databases">
        <title>Genomic profiling of Staphylococcus species from a Poultry farm system in KwaZulu-Natal, South Africa.</title>
        <authorList>
            <person name="Amoako D.G."/>
            <person name="Somboro A.M."/>
            <person name="Abia A.L.K."/>
            <person name="Bester L.A."/>
            <person name="Essack S.Y."/>
        </authorList>
    </citation>
    <scope>NUCLEOTIDE SEQUENCE [LARGE SCALE GENOMIC DNA]</scope>
    <source>
        <strain evidence="11 12">SA11</strain>
    </source>
</reference>
<dbReference type="PANTHER" id="PTHR37824">
    <property type="entry name" value="IRON-REGULATED SURFACE DETERMINANT PROTEIN C"/>
    <property type="match status" value="1"/>
</dbReference>
<keyword evidence="2" id="KW-0134">Cell wall</keyword>
<comment type="subcellular location">
    <subcellularLocation>
        <location evidence="1">Secreted</location>
        <location evidence="1">Cell wall</location>
        <topology evidence="1">Peptidoglycan-anchor</topology>
    </subcellularLocation>
</comment>
<evidence type="ECO:0000313" key="11">
    <source>
        <dbReference type="EMBL" id="RZI03913.1"/>
    </source>
</evidence>
<evidence type="ECO:0000256" key="6">
    <source>
        <dbReference type="SAM" id="MobiDB-lite"/>
    </source>
</evidence>
<dbReference type="SUPFAM" id="SSF158911">
    <property type="entry name" value="NEAT domain-like"/>
    <property type="match status" value="2"/>
</dbReference>
<dbReference type="EMBL" id="RQTE01000044">
    <property type="protein sequence ID" value="RZI03913.1"/>
    <property type="molecule type" value="Genomic_DNA"/>
</dbReference>
<dbReference type="InterPro" id="IPR050436">
    <property type="entry name" value="IsdA"/>
</dbReference>
<evidence type="ECO:0000313" key="10">
    <source>
        <dbReference type="EMBL" id="QQS82396.1"/>
    </source>
</evidence>
<keyword evidence="4 8" id="KW-0732">Signal</keyword>
<evidence type="ECO:0000313" key="13">
    <source>
        <dbReference type="Proteomes" id="UP000595942"/>
    </source>
</evidence>
<feature type="domain" description="NEAT" evidence="9">
    <location>
        <begin position="207"/>
        <end position="328"/>
    </location>
</feature>
<evidence type="ECO:0000256" key="3">
    <source>
        <dbReference type="ARBA" id="ARBA00022525"/>
    </source>
</evidence>
<dbReference type="KEGG" id="scv:A4G25_07650"/>
<evidence type="ECO:0000256" key="5">
    <source>
        <dbReference type="ARBA" id="ARBA00023088"/>
    </source>
</evidence>
<dbReference type="PANTHER" id="PTHR37824:SF1">
    <property type="entry name" value="IRON-REGULATED SURFACE DETERMINANT PROTEIN C"/>
    <property type="match status" value="1"/>
</dbReference>
<gene>
    <name evidence="11" type="ORF">EIG99_02235</name>
    <name evidence="10" type="ORF">I6J05_10875</name>
</gene>
<keyword evidence="3" id="KW-0964">Secreted</keyword>
<dbReference type="InterPro" id="IPR037250">
    <property type="entry name" value="NEAT_dom_sf"/>
</dbReference>
<feature type="transmembrane region" description="Helical" evidence="7">
    <location>
        <begin position="469"/>
        <end position="488"/>
    </location>
</feature>
<dbReference type="Gene3D" id="2.60.40.1850">
    <property type="match status" value="2"/>
</dbReference>